<feature type="transmembrane region" description="Helical" evidence="5">
    <location>
        <begin position="81"/>
        <end position="104"/>
    </location>
</feature>
<evidence type="ECO:0000256" key="5">
    <source>
        <dbReference type="SAM" id="Phobius"/>
    </source>
</evidence>
<proteinExistence type="predicted"/>
<keyword evidence="4 5" id="KW-0472">Membrane</keyword>
<reference evidence="6" key="3">
    <citation type="submission" date="2015-02" db="UniProtKB">
        <authorList>
            <consortium name="EnsemblProtists"/>
        </authorList>
    </citation>
    <scope>IDENTIFICATION</scope>
    <source>
        <strain evidence="6">DAOM BR144</strain>
    </source>
</reference>
<evidence type="ECO:0000256" key="3">
    <source>
        <dbReference type="ARBA" id="ARBA00022989"/>
    </source>
</evidence>
<evidence type="ECO:0000256" key="1">
    <source>
        <dbReference type="ARBA" id="ARBA00004141"/>
    </source>
</evidence>
<dbReference type="EnsemblProtists" id="PYU1_T007953">
    <property type="protein sequence ID" value="PYU1_T007953"/>
    <property type="gene ID" value="PYU1_G007937"/>
</dbReference>
<dbReference type="AlphaFoldDB" id="K3WSK9"/>
<name>K3WSK9_GLOUD</name>
<keyword evidence="3 5" id="KW-1133">Transmembrane helix</keyword>
<evidence type="ECO:0000256" key="2">
    <source>
        <dbReference type="ARBA" id="ARBA00022692"/>
    </source>
</evidence>
<dbReference type="OMA" id="LWWVSCI"/>
<dbReference type="PANTHER" id="PTHR13531:SF6">
    <property type="entry name" value="TMEM (HUMAN TRANSMEMBRANE PROTEIN) HOMOLOG"/>
    <property type="match status" value="1"/>
</dbReference>
<dbReference type="GO" id="GO:1905515">
    <property type="term" value="P:non-motile cilium assembly"/>
    <property type="evidence" value="ECO:0007669"/>
    <property type="project" value="TreeGrafter"/>
</dbReference>
<evidence type="ECO:0000313" key="7">
    <source>
        <dbReference type="Proteomes" id="UP000019132"/>
    </source>
</evidence>
<protein>
    <recommendedName>
        <fullName evidence="8">Transmembrane protein</fullName>
    </recommendedName>
</protein>
<dbReference type="PANTHER" id="PTHR13531">
    <property type="entry name" value="GEO07735P1-RELATED-RELATED"/>
    <property type="match status" value="1"/>
</dbReference>
<sequence>MERRRRRARVYLQMAICYKTWFGFLFYPVSFLLLLEKLSRFSYTSSLSRLLHVSSFLFLLAADGARYYLGTHGNVHRQVFHLTAFLFLSLCPLLPCVVYCNFVAEHRIAFDTIVGTIFVALLVWEVVLAMVVLHGLLRQETSRFVRLREATRERRKQDAFAAVQDGNFGHAFTPSAATS</sequence>
<evidence type="ECO:0000313" key="6">
    <source>
        <dbReference type="EnsemblProtists" id="PYU1_T007953"/>
    </source>
</evidence>
<keyword evidence="2 5" id="KW-0812">Transmembrane</keyword>
<evidence type="ECO:0000256" key="4">
    <source>
        <dbReference type="ARBA" id="ARBA00023136"/>
    </source>
</evidence>
<dbReference type="InterPro" id="IPR019184">
    <property type="entry name" value="Uncharacterised_TM-17"/>
</dbReference>
<reference evidence="7" key="2">
    <citation type="submission" date="2010-04" db="EMBL/GenBank/DDBJ databases">
        <authorList>
            <person name="Buell R."/>
            <person name="Hamilton J."/>
            <person name="Hostetler J."/>
        </authorList>
    </citation>
    <scope>NUCLEOTIDE SEQUENCE [LARGE SCALE GENOMIC DNA]</scope>
    <source>
        <strain evidence="7">DAOM:BR144</strain>
    </source>
</reference>
<reference evidence="7" key="1">
    <citation type="journal article" date="2010" name="Genome Biol.">
        <title>Genome sequence of the necrotrophic plant pathogen Pythium ultimum reveals original pathogenicity mechanisms and effector repertoire.</title>
        <authorList>
            <person name="Levesque C.A."/>
            <person name="Brouwer H."/>
            <person name="Cano L."/>
            <person name="Hamilton J.P."/>
            <person name="Holt C."/>
            <person name="Huitema E."/>
            <person name="Raffaele S."/>
            <person name="Robideau G.P."/>
            <person name="Thines M."/>
            <person name="Win J."/>
            <person name="Zerillo M.M."/>
            <person name="Beakes G.W."/>
            <person name="Boore J.L."/>
            <person name="Busam D."/>
            <person name="Dumas B."/>
            <person name="Ferriera S."/>
            <person name="Fuerstenberg S.I."/>
            <person name="Gachon C.M."/>
            <person name="Gaulin E."/>
            <person name="Govers F."/>
            <person name="Grenville-Briggs L."/>
            <person name="Horner N."/>
            <person name="Hostetler J."/>
            <person name="Jiang R.H."/>
            <person name="Johnson J."/>
            <person name="Krajaejun T."/>
            <person name="Lin H."/>
            <person name="Meijer H.J."/>
            <person name="Moore B."/>
            <person name="Morris P."/>
            <person name="Phuntmart V."/>
            <person name="Puiu D."/>
            <person name="Shetty J."/>
            <person name="Stajich J.E."/>
            <person name="Tripathy S."/>
            <person name="Wawra S."/>
            <person name="van West P."/>
            <person name="Whitty B.R."/>
            <person name="Coutinho P.M."/>
            <person name="Henrissat B."/>
            <person name="Martin F."/>
            <person name="Thomas P.D."/>
            <person name="Tyler B.M."/>
            <person name="De Vries R.P."/>
            <person name="Kamoun S."/>
            <person name="Yandell M."/>
            <person name="Tisserat N."/>
            <person name="Buell C.R."/>
        </authorList>
    </citation>
    <scope>NUCLEOTIDE SEQUENCE</scope>
    <source>
        <strain evidence="7">DAOM:BR144</strain>
    </source>
</reference>
<feature type="transmembrane region" description="Helical" evidence="5">
    <location>
        <begin position="12"/>
        <end position="35"/>
    </location>
</feature>
<feature type="transmembrane region" description="Helical" evidence="5">
    <location>
        <begin position="116"/>
        <end position="137"/>
    </location>
</feature>
<dbReference type="EMBL" id="GL376617">
    <property type="status" value="NOT_ANNOTATED_CDS"/>
    <property type="molecule type" value="Genomic_DNA"/>
</dbReference>
<dbReference type="GO" id="GO:0016020">
    <property type="term" value="C:membrane"/>
    <property type="evidence" value="ECO:0007669"/>
    <property type="project" value="UniProtKB-SubCell"/>
</dbReference>
<dbReference type="VEuPathDB" id="FungiDB:PYU1_G007937"/>
<comment type="subcellular location">
    <subcellularLocation>
        <location evidence="1">Membrane</location>
        <topology evidence="1">Multi-pass membrane protein</topology>
    </subcellularLocation>
</comment>
<organism evidence="6 7">
    <name type="scientific">Globisporangium ultimum (strain ATCC 200006 / CBS 805.95 / DAOM BR144)</name>
    <name type="common">Pythium ultimum</name>
    <dbReference type="NCBI Taxonomy" id="431595"/>
    <lineage>
        <taxon>Eukaryota</taxon>
        <taxon>Sar</taxon>
        <taxon>Stramenopiles</taxon>
        <taxon>Oomycota</taxon>
        <taxon>Peronosporomycetes</taxon>
        <taxon>Pythiales</taxon>
        <taxon>Pythiaceae</taxon>
        <taxon>Globisporangium</taxon>
    </lineage>
</organism>
<dbReference type="HOGENOM" id="CLU_1506351_0_0_1"/>
<dbReference type="Proteomes" id="UP000019132">
    <property type="component" value="Unassembled WGS sequence"/>
</dbReference>
<dbReference type="eggNOG" id="ENOG502SGBD">
    <property type="taxonomic scope" value="Eukaryota"/>
</dbReference>
<dbReference type="GO" id="GO:0035869">
    <property type="term" value="C:ciliary transition zone"/>
    <property type="evidence" value="ECO:0007669"/>
    <property type="project" value="TreeGrafter"/>
</dbReference>
<dbReference type="STRING" id="431595.K3WSK9"/>
<evidence type="ECO:0008006" key="8">
    <source>
        <dbReference type="Google" id="ProtNLM"/>
    </source>
</evidence>
<keyword evidence="7" id="KW-1185">Reference proteome</keyword>
<dbReference type="InParanoid" id="K3WSK9"/>
<dbReference type="Pfam" id="PF09799">
    <property type="entry name" value="Transmemb_17"/>
    <property type="match status" value="1"/>
</dbReference>
<feature type="transmembrane region" description="Helical" evidence="5">
    <location>
        <begin position="47"/>
        <end position="69"/>
    </location>
</feature>
<accession>K3WSK9</accession>